<sequence length="111" mass="12002">MEYSRDEHGNPLSVNQGYGIGAGAATKEQHRCSGTGGLHRSGSSSSSEDDGQGGRRKKKGLKEKVTEKLPGGHKSEKERKEPETGTGAGEQHEKKGLMEKIQEKLPGHHRE</sequence>
<evidence type="ECO:0000313" key="3">
    <source>
        <dbReference type="EMBL" id="URD99558.1"/>
    </source>
</evidence>
<name>A0A9E7FT97_9LILI</name>
<dbReference type="PANTHER" id="PTHR33346">
    <property type="entry name" value="DEHYDRIN XERO 2-RELATED"/>
    <property type="match status" value="1"/>
</dbReference>
<dbReference type="GO" id="GO:0009414">
    <property type="term" value="P:response to water deprivation"/>
    <property type="evidence" value="ECO:0007669"/>
    <property type="project" value="TreeGrafter"/>
</dbReference>
<dbReference type="GO" id="GO:0009737">
    <property type="term" value="P:response to abscisic acid"/>
    <property type="evidence" value="ECO:0007669"/>
    <property type="project" value="TreeGrafter"/>
</dbReference>
<dbReference type="EMBL" id="CP097506">
    <property type="protein sequence ID" value="URD99558.1"/>
    <property type="molecule type" value="Genomic_DNA"/>
</dbReference>
<dbReference type="GO" id="GO:0009631">
    <property type="term" value="P:cold acclimation"/>
    <property type="evidence" value="ECO:0007669"/>
    <property type="project" value="TreeGrafter"/>
</dbReference>
<dbReference type="InterPro" id="IPR000167">
    <property type="entry name" value="Dehydrin"/>
</dbReference>
<dbReference type="OrthoDB" id="1000956at2759"/>
<dbReference type="InterPro" id="IPR030513">
    <property type="entry name" value="Dehydrin_CS"/>
</dbReference>
<dbReference type="AlphaFoldDB" id="A0A9E7FT97"/>
<evidence type="ECO:0000256" key="2">
    <source>
        <dbReference type="SAM" id="MobiDB-lite"/>
    </source>
</evidence>
<dbReference type="Proteomes" id="UP001055439">
    <property type="component" value="Chromosome 4"/>
</dbReference>
<comment type="similarity">
    <text evidence="1">Belongs to the plant dehydrin family.</text>
</comment>
<reference evidence="3" key="1">
    <citation type="submission" date="2022-05" db="EMBL/GenBank/DDBJ databases">
        <title>The Musa troglodytarum L. genome provides insights into the mechanism of non-climacteric behaviour and enrichment of carotenoids.</title>
        <authorList>
            <person name="Wang J."/>
        </authorList>
    </citation>
    <scope>NUCLEOTIDE SEQUENCE</scope>
    <source>
        <tissue evidence="3">Leaf</tissue>
    </source>
</reference>
<feature type="compositionally biased region" description="Basic and acidic residues" evidence="2">
    <location>
        <begin position="73"/>
        <end position="83"/>
    </location>
</feature>
<dbReference type="PROSITE" id="PS00315">
    <property type="entry name" value="DEHYDRIN_1"/>
    <property type="match status" value="1"/>
</dbReference>
<keyword evidence="4" id="KW-1185">Reference proteome</keyword>
<gene>
    <name evidence="3" type="ORF">MUK42_32285</name>
</gene>
<dbReference type="Pfam" id="PF00257">
    <property type="entry name" value="Dehydrin"/>
    <property type="match status" value="1"/>
</dbReference>
<feature type="compositionally biased region" description="Basic and acidic residues" evidence="2">
    <location>
        <begin position="90"/>
        <end position="111"/>
    </location>
</feature>
<protein>
    <submittedName>
        <fullName evidence="3">Dehydrin</fullName>
    </submittedName>
</protein>
<dbReference type="PANTHER" id="PTHR33346:SF42">
    <property type="entry name" value="DEHYDRIN XERO 1"/>
    <property type="match status" value="1"/>
</dbReference>
<proteinExistence type="inferred from homology"/>
<feature type="region of interest" description="Disordered" evidence="2">
    <location>
        <begin position="1"/>
        <end position="111"/>
    </location>
</feature>
<evidence type="ECO:0000256" key="1">
    <source>
        <dbReference type="ARBA" id="ARBA00008403"/>
    </source>
</evidence>
<organism evidence="3 4">
    <name type="scientific">Musa troglodytarum</name>
    <name type="common">fe'i banana</name>
    <dbReference type="NCBI Taxonomy" id="320322"/>
    <lineage>
        <taxon>Eukaryota</taxon>
        <taxon>Viridiplantae</taxon>
        <taxon>Streptophyta</taxon>
        <taxon>Embryophyta</taxon>
        <taxon>Tracheophyta</taxon>
        <taxon>Spermatophyta</taxon>
        <taxon>Magnoliopsida</taxon>
        <taxon>Liliopsida</taxon>
        <taxon>Zingiberales</taxon>
        <taxon>Musaceae</taxon>
        <taxon>Musa</taxon>
    </lineage>
</organism>
<accession>A0A9E7FT97</accession>
<evidence type="ECO:0000313" key="4">
    <source>
        <dbReference type="Proteomes" id="UP001055439"/>
    </source>
</evidence>
<dbReference type="GO" id="GO:0005829">
    <property type="term" value="C:cytosol"/>
    <property type="evidence" value="ECO:0007669"/>
    <property type="project" value="TreeGrafter"/>
</dbReference>